<dbReference type="Proteomes" id="UP000708148">
    <property type="component" value="Unassembled WGS sequence"/>
</dbReference>
<dbReference type="InterPro" id="IPR007608">
    <property type="entry name" value="Senescence_reg_S40"/>
</dbReference>
<dbReference type="GO" id="GO:0010150">
    <property type="term" value="P:leaf senescence"/>
    <property type="evidence" value="ECO:0007669"/>
    <property type="project" value="UniProtKB-ARBA"/>
</dbReference>
<name>A0A8S1J5D8_9CHLO</name>
<keyword evidence="4" id="KW-1185">Reference proteome</keyword>
<proteinExistence type="inferred from homology"/>
<organism evidence="3 4">
    <name type="scientific">Ostreobium quekettii</name>
    <dbReference type="NCBI Taxonomy" id="121088"/>
    <lineage>
        <taxon>Eukaryota</taxon>
        <taxon>Viridiplantae</taxon>
        <taxon>Chlorophyta</taxon>
        <taxon>core chlorophytes</taxon>
        <taxon>Ulvophyceae</taxon>
        <taxon>TCBD clade</taxon>
        <taxon>Bryopsidales</taxon>
        <taxon>Ostreobineae</taxon>
        <taxon>Ostreobiaceae</taxon>
        <taxon>Ostreobium</taxon>
    </lineage>
</organism>
<accession>A0A8S1J5D8</accession>
<evidence type="ECO:0000256" key="1">
    <source>
        <dbReference type="ARBA" id="ARBA00034773"/>
    </source>
</evidence>
<dbReference type="Pfam" id="PF04520">
    <property type="entry name" value="Senescence_reg"/>
    <property type="match status" value="1"/>
</dbReference>
<dbReference type="AlphaFoldDB" id="A0A8S1J5D8"/>
<dbReference type="OrthoDB" id="578679at2759"/>
<evidence type="ECO:0000313" key="3">
    <source>
        <dbReference type="EMBL" id="CAD7702360.1"/>
    </source>
</evidence>
<sequence length="440" mass="46791">MAAVVWGGRAFGNDRVAPPWGSALRFCECAERRGGGEPGGGARIAGPARAVLAPFRRWPLAPSPCTTPPGPTQRPGAERPARRRLGRPLSVVSTGRRPQIDPIGRRRDAADDMRRPRADLSCPVTAGSTAVPMSGIRRELQRAAAALPMPALKACEGARGPLALASDERRPYESPGLDIFQMEIDSVGLGGDHDAPSDRLGVTSDTCSEASTESSVMLVLEDLLGGRGNAPGEIAAAEGGKAATAGRLFRNRSGHIPISRPAGGGGQLPAKPFGKLSKSLSGHRPRAGRLGEPDHSKGGLAPPARQLMKQANGSLQSWASNSREACLGEAERGQMDKSAPVPIVQRFGHRACSGDDDGDNPFIPPHEYLVMKELSDDPENGNFANPSTGRLKGLSSLRMRNMVLSETGYYDGYTEMWQQPGKRSPALIDQALETQFDFRF</sequence>
<dbReference type="EMBL" id="CAJHUC010001799">
    <property type="protein sequence ID" value="CAD7702360.1"/>
    <property type="molecule type" value="Genomic_DNA"/>
</dbReference>
<comment type="caution">
    <text evidence="3">The sequence shown here is derived from an EMBL/GenBank/DDBJ whole genome shotgun (WGS) entry which is preliminary data.</text>
</comment>
<protein>
    <submittedName>
        <fullName evidence="3">Uncharacterized protein</fullName>
    </submittedName>
</protein>
<feature type="region of interest" description="Disordered" evidence="2">
    <location>
        <begin position="59"/>
        <end position="126"/>
    </location>
</feature>
<comment type="similarity">
    <text evidence="1">Belongs to the senescence regulator S40 family.</text>
</comment>
<feature type="compositionally biased region" description="Basic and acidic residues" evidence="2">
    <location>
        <begin position="103"/>
        <end position="118"/>
    </location>
</feature>
<evidence type="ECO:0000256" key="2">
    <source>
        <dbReference type="SAM" id="MobiDB-lite"/>
    </source>
</evidence>
<feature type="region of interest" description="Disordered" evidence="2">
    <location>
        <begin position="277"/>
        <end position="303"/>
    </location>
</feature>
<gene>
    <name evidence="3" type="ORF">OSTQU699_LOCUS7717</name>
</gene>
<reference evidence="3" key="1">
    <citation type="submission" date="2020-12" db="EMBL/GenBank/DDBJ databases">
        <authorList>
            <person name="Iha C."/>
        </authorList>
    </citation>
    <scope>NUCLEOTIDE SEQUENCE</scope>
</reference>
<evidence type="ECO:0000313" key="4">
    <source>
        <dbReference type="Proteomes" id="UP000708148"/>
    </source>
</evidence>
<feature type="compositionally biased region" description="Pro residues" evidence="2">
    <location>
        <begin position="61"/>
        <end position="72"/>
    </location>
</feature>